<dbReference type="InterPro" id="IPR027417">
    <property type="entry name" value="P-loop_NTPase"/>
</dbReference>
<dbReference type="InterPro" id="IPR047187">
    <property type="entry name" value="SF1_C_Upf1"/>
</dbReference>
<keyword evidence="2" id="KW-0508">mRNA splicing</keyword>
<dbReference type="Gene3D" id="3.40.50.300">
    <property type="entry name" value="P-loop containing nucleotide triphosphate hydrolases"/>
    <property type="match status" value="2"/>
</dbReference>
<dbReference type="FunFam" id="3.40.50.300:FF:002863">
    <property type="entry name" value="Pre-mRNA-splicing factor cwf11"/>
    <property type="match status" value="1"/>
</dbReference>
<evidence type="ECO:0000259" key="7">
    <source>
        <dbReference type="Pfam" id="PF21143"/>
    </source>
</evidence>
<protein>
    <recommendedName>
        <fullName evidence="2">Pre-mRNA-splicing factor</fullName>
    </recommendedName>
</protein>
<dbReference type="InParanoid" id="A0A3N4M0C1"/>
<evidence type="ECO:0000259" key="5">
    <source>
        <dbReference type="Pfam" id="PF13087"/>
    </source>
</evidence>
<dbReference type="InterPro" id="IPR048967">
    <property type="entry name" value="Aquarius_insert"/>
</dbReference>
<dbReference type="GO" id="GO:0071013">
    <property type="term" value="C:catalytic step 2 spliceosome"/>
    <property type="evidence" value="ECO:0007669"/>
    <property type="project" value="TreeGrafter"/>
</dbReference>
<dbReference type="GO" id="GO:0004386">
    <property type="term" value="F:helicase activity"/>
    <property type="evidence" value="ECO:0007669"/>
    <property type="project" value="InterPro"/>
</dbReference>
<dbReference type="Pfam" id="PF13087">
    <property type="entry name" value="AAA_12"/>
    <property type="match status" value="1"/>
</dbReference>
<dbReference type="InterPro" id="IPR032174">
    <property type="entry name" value="Aquarius_N"/>
</dbReference>
<sequence length="1441" mass="163860">MVQASSSQQISSAFDDGRPTVSDLQGADPLAQAAKKHWANDKNSKFKPNAVKTDIYDVLEKEGFRYRSLLILEQLQFLEKYLWPNFSDEATNFHVICIALMVNVKRRECLLNWDLFSSSPVNFSELFRRVLSMSIDRNIPLTIRTHLIMFIISAYQSLDNPLVRKECATLVSIAIWHNLSSEKARNGQLDKYPHLRKAWRASLKRFEAADEAGRGRLRFERSWLYQVILDFIGLMYRPAKDATEQQQTVNYCERFIELMIDLLSQLPTRRYVNFLLQDLHLTTTVKLSPIYSDPANGLLRDLHSLLHRFMTFSIDDHTAVPLNHEDWHQVHCAVLARLQRVSFKHFKDKLTILALSNYGTIGQREELSTHLGLLEVDELKELCKHLDLRVAYPKGISIPLNAEFYMEVLLSVHEKKKNYQEEAAELTILPNENNLFDESLLRHENYDGSKPLGLPKLGLQYLTVGDFLWRSFILYRCETFFSIRKDLEESLKRLQAKLIYPSLQTSFGGFSKMALVIEKPAIVEVAPPKVGEDKPAYVRAEINIDMSRLPDDVRRDWDALRPDDVVFLLAVRGSDKADGPVSRRMDAPLADQYGLKALRTAEVVQILDKDGRVIRDPGQMRGMNSQMRRIHIKLDPAMYRQDEEHTKAGKPDIYESVNVIVRRRGRENNFKPVLESIQELTQSDVPMPTWLEEVFLGYGDPAGAHYKNIRSRPTELDFRDTFVDWTHLVESFPGKVINPPPGADKSIPPPYILSNVHSAAPEQKMAKATKKQRRETVLEPVPDDSICVRTYKLPNMGPYTMDKPRQNHLKFTPAQVEAIVSGTNPGLTVIVGPPGTGKTDVATQIISNLYHNFPQQRTLLIAHSNQALNQLFQKITALGIDERHLLRLGHGEEDLKSDNNYSKQGRVESFMENRARLLAEVDRLAVCLGAPGAHGDSCETADYFNIVYVKPTWAKFEEFLGSGTRSIQEIKAAYPFNDYFSNAPREMFPDSASPDDALEVAMGGYRHIKKIFSELEDIRPFELLRVARDRQNYLLTKEARVVAMTSTHAAMRRHDIAKLGFTYENIVMEEAAQVTEIETFIPFALQKPTSAGELPLQRIILLGDHYQNSPIIQNLALRQHANLEQSLFARFVRLGVPTVSLDQQGRARPSIAQLYSWRYQNLGNLPLLEQQPEYRTANAGFRHEFQFVDVPDFRGKGEEHPQPHFIQNLGEAEYAVALYQYMRLLGYPREKITVLTTYTGQRALIRDVLHRRCAKNPLFGFPGGGVGTVDKYQGEQNDYVILSLVRTSRPGYLRDMRRMTVALSRARLGLYVLGRRTVFESCYELNEVFSRLIASRRTKLELVVGEMWPTQREAGAESPEGTVVMEDVTHLGQYVYEMTVTAVERLKAGGSIAGVIGAATVETPAQEAEEDLLQECSEGDAEREDEGGIEDGEGGAIAMEL</sequence>
<keyword evidence="10" id="KW-1185">Reference proteome</keyword>
<dbReference type="STRING" id="1051890.A0A3N4M0C1"/>
<reference evidence="9 10" key="1">
    <citation type="journal article" date="2018" name="Nat. Ecol. Evol.">
        <title>Pezizomycetes genomes reveal the molecular basis of ectomycorrhizal truffle lifestyle.</title>
        <authorList>
            <person name="Murat C."/>
            <person name="Payen T."/>
            <person name="Noel B."/>
            <person name="Kuo A."/>
            <person name="Morin E."/>
            <person name="Chen J."/>
            <person name="Kohler A."/>
            <person name="Krizsan K."/>
            <person name="Balestrini R."/>
            <person name="Da Silva C."/>
            <person name="Montanini B."/>
            <person name="Hainaut M."/>
            <person name="Levati E."/>
            <person name="Barry K.W."/>
            <person name="Belfiori B."/>
            <person name="Cichocki N."/>
            <person name="Clum A."/>
            <person name="Dockter R.B."/>
            <person name="Fauchery L."/>
            <person name="Guy J."/>
            <person name="Iotti M."/>
            <person name="Le Tacon F."/>
            <person name="Lindquist E.A."/>
            <person name="Lipzen A."/>
            <person name="Malagnac F."/>
            <person name="Mello A."/>
            <person name="Molinier V."/>
            <person name="Miyauchi S."/>
            <person name="Poulain J."/>
            <person name="Riccioni C."/>
            <person name="Rubini A."/>
            <person name="Sitrit Y."/>
            <person name="Splivallo R."/>
            <person name="Traeger S."/>
            <person name="Wang M."/>
            <person name="Zifcakova L."/>
            <person name="Wipf D."/>
            <person name="Zambonelli A."/>
            <person name="Paolocci F."/>
            <person name="Nowrousian M."/>
            <person name="Ottonello S."/>
            <person name="Baldrian P."/>
            <person name="Spatafora J.W."/>
            <person name="Henrissat B."/>
            <person name="Nagy L.G."/>
            <person name="Aury J.M."/>
            <person name="Wincker P."/>
            <person name="Grigoriev I.V."/>
            <person name="Bonfante P."/>
            <person name="Martin F.M."/>
        </authorList>
    </citation>
    <scope>NUCLEOTIDE SEQUENCE [LARGE SCALE GENOMIC DNA]</scope>
    <source>
        <strain evidence="9 10">ATCC MYA-4762</strain>
    </source>
</reference>
<dbReference type="GO" id="GO:0016787">
    <property type="term" value="F:hydrolase activity"/>
    <property type="evidence" value="ECO:0007669"/>
    <property type="project" value="UniProtKB-KW"/>
</dbReference>
<comment type="similarity">
    <text evidence="2">Belongs to the CWF11 family.</text>
</comment>
<keyword evidence="2" id="KW-0507">mRNA processing</keyword>
<dbReference type="PIRSF" id="PIRSF038901">
    <property type="entry name" value="AQR_cwf11"/>
    <property type="match status" value="1"/>
</dbReference>
<dbReference type="GO" id="GO:0005684">
    <property type="term" value="C:U2-type spliceosomal complex"/>
    <property type="evidence" value="ECO:0007669"/>
    <property type="project" value="UniProtKB-UniRule"/>
</dbReference>
<dbReference type="InterPro" id="IPR041677">
    <property type="entry name" value="DNA2/NAM7_AAA_11"/>
</dbReference>
<feature type="domain" description="DNA2/NAM7 helicase helicase" evidence="4">
    <location>
        <begin position="818"/>
        <end position="1112"/>
    </location>
</feature>
<evidence type="ECO:0000259" key="8">
    <source>
        <dbReference type="Pfam" id="PF21144"/>
    </source>
</evidence>
<comment type="subunit">
    <text evidence="2">Belongs to the 40S cdc5-associated complex (or cwf complex), a spliceosome sub-complex reminiscent of a late-stage spliceosome.</text>
</comment>
<evidence type="ECO:0000256" key="1">
    <source>
        <dbReference type="ARBA" id="ARBA00022806"/>
    </source>
</evidence>
<dbReference type="CDD" id="cd18808">
    <property type="entry name" value="SF1_C_Upf1"/>
    <property type="match status" value="1"/>
</dbReference>
<feature type="domain" description="DNA2/NAM7 helicase-like C-terminal" evidence="5">
    <location>
        <begin position="1123"/>
        <end position="1316"/>
    </location>
</feature>
<name>A0A3N4M0C1_9PEZI</name>
<dbReference type="EMBL" id="ML121544">
    <property type="protein sequence ID" value="RPB23775.1"/>
    <property type="molecule type" value="Genomic_DNA"/>
</dbReference>
<gene>
    <name evidence="9" type="ORF">L211DRAFT_808744</name>
</gene>
<feature type="compositionally biased region" description="Acidic residues" evidence="3">
    <location>
        <begin position="1416"/>
        <end position="1433"/>
    </location>
</feature>
<dbReference type="Proteomes" id="UP000267821">
    <property type="component" value="Unassembled WGS sequence"/>
</dbReference>
<keyword evidence="1" id="KW-0347">Helicase</keyword>
<feature type="region of interest" description="Disordered" evidence="3">
    <location>
        <begin position="1"/>
        <end position="20"/>
    </location>
</feature>
<dbReference type="PANTHER" id="PTHR10887">
    <property type="entry name" value="DNA2/NAM7 HELICASE FAMILY"/>
    <property type="match status" value="1"/>
</dbReference>
<dbReference type="InterPro" id="IPR048966">
    <property type="entry name" value="Aquarius_b-barrel"/>
</dbReference>
<proteinExistence type="inferred from homology"/>
<dbReference type="GO" id="GO:0003729">
    <property type="term" value="F:mRNA binding"/>
    <property type="evidence" value="ECO:0007669"/>
    <property type="project" value="TreeGrafter"/>
</dbReference>
<feature type="domain" description="RNA helicase aquarius insertion" evidence="8">
    <location>
        <begin position="713"/>
        <end position="802"/>
    </location>
</feature>
<evidence type="ECO:0000313" key="9">
    <source>
        <dbReference type="EMBL" id="RPB23775.1"/>
    </source>
</evidence>
<dbReference type="Pfam" id="PF21144">
    <property type="entry name" value="Aquarius_N_3rd"/>
    <property type="match status" value="1"/>
</dbReference>
<accession>A0A3N4M0C1</accession>
<dbReference type="PANTHER" id="PTHR10887:SF5">
    <property type="entry name" value="RNA HELICASE AQUARIUS"/>
    <property type="match status" value="1"/>
</dbReference>
<evidence type="ECO:0000256" key="2">
    <source>
        <dbReference type="PIRNR" id="PIRNR038901"/>
    </source>
</evidence>
<evidence type="ECO:0000259" key="4">
    <source>
        <dbReference type="Pfam" id="PF13086"/>
    </source>
</evidence>
<comment type="function">
    <text evidence="2">Involved in mRNA splicing where it associates with cdc5 and the other cwf proteins as part of the spliceosome.</text>
</comment>
<keyword evidence="9" id="KW-0378">Hydrolase</keyword>
<dbReference type="Pfam" id="PF13086">
    <property type="entry name" value="AAA_11"/>
    <property type="match status" value="1"/>
</dbReference>
<feature type="domain" description="RNA helicase aquarius beta-barrel" evidence="7">
    <location>
        <begin position="503"/>
        <end position="663"/>
    </location>
</feature>
<feature type="domain" description="RNA helicase aquarius N-terminal" evidence="6">
    <location>
        <begin position="30"/>
        <end position="417"/>
    </location>
</feature>
<dbReference type="InterPro" id="IPR041679">
    <property type="entry name" value="DNA2/NAM7-like_C"/>
</dbReference>
<evidence type="ECO:0000259" key="6">
    <source>
        <dbReference type="Pfam" id="PF16399"/>
    </source>
</evidence>
<dbReference type="CDD" id="cd17935">
    <property type="entry name" value="EEXXQc_AQR"/>
    <property type="match status" value="1"/>
</dbReference>
<keyword evidence="2" id="KW-0539">Nucleus</keyword>
<feature type="compositionally biased region" description="Low complexity" evidence="3">
    <location>
        <begin position="1"/>
        <end position="13"/>
    </location>
</feature>
<dbReference type="Pfam" id="PF16399">
    <property type="entry name" value="Aquarius_N_1st"/>
    <property type="match status" value="1"/>
</dbReference>
<evidence type="ECO:0000256" key="3">
    <source>
        <dbReference type="SAM" id="MobiDB-lite"/>
    </source>
</evidence>
<comment type="subcellular location">
    <subcellularLocation>
        <location evidence="2">Nucleus</location>
    </subcellularLocation>
</comment>
<dbReference type="SUPFAM" id="SSF52540">
    <property type="entry name" value="P-loop containing nucleoside triphosphate hydrolases"/>
    <property type="match status" value="1"/>
</dbReference>
<keyword evidence="1" id="KW-0547">Nucleotide-binding</keyword>
<keyword evidence="1" id="KW-0067">ATP-binding</keyword>
<dbReference type="InterPro" id="IPR045055">
    <property type="entry name" value="DNA2/NAM7-like"/>
</dbReference>
<dbReference type="InterPro" id="IPR026300">
    <property type="entry name" value="CWF11_fam"/>
</dbReference>
<dbReference type="GO" id="GO:0045292">
    <property type="term" value="P:mRNA cis splicing, via spliceosome"/>
    <property type="evidence" value="ECO:0007669"/>
    <property type="project" value="UniProtKB-UniRule"/>
</dbReference>
<dbReference type="Pfam" id="PF21143">
    <property type="entry name" value="Aquarius_N_2nd"/>
    <property type="match status" value="1"/>
</dbReference>
<feature type="region of interest" description="Disordered" evidence="3">
    <location>
        <begin position="1416"/>
        <end position="1441"/>
    </location>
</feature>
<dbReference type="OrthoDB" id="1879at2759"/>
<evidence type="ECO:0000313" key="10">
    <source>
        <dbReference type="Proteomes" id="UP000267821"/>
    </source>
</evidence>
<organism evidence="9 10">
    <name type="scientific">Terfezia boudieri ATCC MYA-4762</name>
    <dbReference type="NCBI Taxonomy" id="1051890"/>
    <lineage>
        <taxon>Eukaryota</taxon>
        <taxon>Fungi</taxon>
        <taxon>Dikarya</taxon>
        <taxon>Ascomycota</taxon>
        <taxon>Pezizomycotina</taxon>
        <taxon>Pezizomycetes</taxon>
        <taxon>Pezizales</taxon>
        <taxon>Pezizaceae</taxon>
        <taxon>Terfezia</taxon>
    </lineage>
</organism>